<sequence>MKPNTPKLEIQAVCVNCCPYKSDFELPPLKKEFLECGFGVSETIFTSYLDIPSKIQQLAMSHWDLYSIDLIRGSDWPPLDSTEKRLKIDEALQSKDLSILSRFNYCRALNAPHIDHRIHWSDPNYLASRSIKMYLGTNPNFDTSLPLTQCIHKLCYRDLDESYGHDILKPLVDLSQPYYLLQDETSHNDEDIYMHQYMIKKDGDYLTIHCLLQVFQDKQQESPQAKPSATEADYIGWDVFKRDFIQASMPNSSNMIDLIESAESINDADKQPFLVTALIPQNQTIEINSQIASKLPLTTTFMNNYIWWETNLICEEEDSSEYIRFIQQNRSLHLLKSSILSPKEFNAFEIDTTLDLFSKCFLSLPKVSSYDPDNLDKTEPPLLLFIRMPYLLQRLYNSFPHCRQLIPHMVSTLVTLLNNLSDLFHQLGILLPYQVDQIKKNYVPNPTRMKKHFTQHLIQNWNPVHTKLPTDAIALYHLHYHQFQKECPSLFFASGPCPLSIKTQHGSFDGLEWLKILMSISPTAD</sequence>
<proteinExistence type="predicted"/>
<dbReference type="EMBL" id="KQ964551">
    <property type="protein sequence ID" value="KXN69031.1"/>
    <property type="molecule type" value="Genomic_DNA"/>
</dbReference>
<evidence type="ECO:0000313" key="1">
    <source>
        <dbReference type="EMBL" id="KXN69031.1"/>
    </source>
</evidence>
<name>A0A137P2B1_CONC2</name>
<gene>
    <name evidence="1" type="ORF">CONCODRAFT_79525</name>
</gene>
<dbReference type="AlphaFoldDB" id="A0A137P2B1"/>
<dbReference type="Proteomes" id="UP000070444">
    <property type="component" value="Unassembled WGS sequence"/>
</dbReference>
<organism evidence="1 2">
    <name type="scientific">Conidiobolus coronatus (strain ATCC 28846 / CBS 209.66 / NRRL 28638)</name>
    <name type="common">Delacroixia coronata</name>
    <dbReference type="NCBI Taxonomy" id="796925"/>
    <lineage>
        <taxon>Eukaryota</taxon>
        <taxon>Fungi</taxon>
        <taxon>Fungi incertae sedis</taxon>
        <taxon>Zoopagomycota</taxon>
        <taxon>Entomophthoromycotina</taxon>
        <taxon>Entomophthoromycetes</taxon>
        <taxon>Entomophthorales</taxon>
        <taxon>Ancylistaceae</taxon>
        <taxon>Conidiobolus</taxon>
    </lineage>
</organism>
<reference evidence="1 2" key="1">
    <citation type="journal article" date="2015" name="Genome Biol. Evol.">
        <title>Phylogenomic analyses indicate that early fungi evolved digesting cell walls of algal ancestors of land plants.</title>
        <authorList>
            <person name="Chang Y."/>
            <person name="Wang S."/>
            <person name="Sekimoto S."/>
            <person name="Aerts A.L."/>
            <person name="Choi C."/>
            <person name="Clum A."/>
            <person name="LaButti K.M."/>
            <person name="Lindquist E.A."/>
            <person name="Yee Ngan C."/>
            <person name="Ohm R.A."/>
            <person name="Salamov A.A."/>
            <person name="Grigoriev I.V."/>
            <person name="Spatafora J.W."/>
            <person name="Berbee M.L."/>
        </authorList>
    </citation>
    <scope>NUCLEOTIDE SEQUENCE [LARGE SCALE GENOMIC DNA]</scope>
    <source>
        <strain evidence="1 2">NRRL 28638</strain>
    </source>
</reference>
<keyword evidence="2" id="KW-1185">Reference proteome</keyword>
<accession>A0A137P2B1</accession>
<protein>
    <submittedName>
        <fullName evidence="1">Uncharacterized protein</fullName>
    </submittedName>
</protein>
<evidence type="ECO:0000313" key="2">
    <source>
        <dbReference type="Proteomes" id="UP000070444"/>
    </source>
</evidence>